<feature type="repeat" description="TPR" evidence="1">
    <location>
        <begin position="306"/>
        <end position="339"/>
    </location>
</feature>
<dbReference type="SUPFAM" id="SSF48452">
    <property type="entry name" value="TPR-like"/>
    <property type="match status" value="2"/>
</dbReference>
<name>A0A243RRE6_9ACTN</name>
<dbReference type="Proteomes" id="UP000194761">
    <property type="component" value="Unassembled WGS sequence"/>
</dbReference>
<evidence type="ECO:0000256" key="1">
    <source>
        <dbReference type="PROSITE-ProRule" id="PRU00339"/>
    </source>
</evidence>
<dbReference type="InterPro" id="IPR011990">
    <property type="entry name" value="TPR-like_helical_dom_sf"/>
</dbReference>
<dbReference type="Gene3D" id="1.25.40.10">
    <property type="entry name" value="Tetratricopeptide repeat domain"/>
    <property type="match status" value="2"/>
</dbReference>
<dbReference type="InterPro" id="IPR019734">
    <property type="entry name" value="TPR_rpt"/>
</dbReference>
<protein>
    <submittedName>
        <fullName evidence="2">Uncharacterized protein</fullName>
    </submittedName>
</protein>
<proteinExistence type="predicted"/>
<evidence type="ECO:0000313" key="2">
    <source>
        <dbReference type="EMBL" id="OUC97628.1"/>
    </source>
</evidence>
<organism evidence="2 3">
    <name type="scientific">Streptosporangium minutum</name>
    <dbReference type="NCBI Taxonomy" id="569862"/>
    <lineage>
        <taxon>Bacteria</taxon>
        <taxon>Bacillati</taxon>
        <taxon>Actinomycetota</taxon>
        <taxon>Actinomycetes</taxon>
        <taxon>Streptosporangiales</taxon>
        <taxon>Streptosporangiaceae</taxon>
        <taxon>Streptosporangium</taxon>
    </lineage>
</organism>
<dbReference type="PROSITE" id="PS50005">
    <property type="entry name" value="TPR"/>
    <property type="match status" value="1"/>
</dbReference>
<dbReference type="SMART" id="SM00028">
    <property type="entry name" value="TPR"/>
    <property type="match status" value="4"/>
</dbReference>
<dbReference type="RefSeq" id="WP_086570706.1">
    <property type="nucleotide sequence ID" value="NZ_NGFP01000034.1"/>
</dbReference>
<dbReference type="AlphaFoldDB" id="A0A243RRE6"/>
<comment type="caution">
    <text evidence="2">The sequence shown here is derived from an EMBL/GenBank/DDBJ whole genome shotgun (WGS) entry which is preliminary data.</text>
</comment>
<dbReference type="EMBL" id="NGFP01000034">
    <property type="protein sequence ID" value="OUC97628.1"/>
    <property type="molecule type" value="Genomic_DNA"/>
</dbReference>
<gene>
    <name evidence="2" type="ORF">CA984_10435</name>
</gene>
<keyword evidence="3" id="KW-1185">Reference proteome</keyword>
<dbReference type="Pfam" id="PF13424">
    <property type="entry name" value="TPR_12"/>
    <property type="match status" value="2"/>
</dbReference>
<sequence length="477" mass="52417">MADALPLRIFLASPGDLPDERASVRACVDEHNARCRGESNVTYEIVGWERARGTARRPQEAINELIGESHFLVALFKGSWGSESGGPWGYTSGSEEELFTGLLELGRTEQPMRDVWVAFLKHPAPAERIVKLREQMSRHHAMMYESIADMRDLKTKLTERLEAWKALAGSKIPRHVDLLPSSGKDVLRAANLRLRGEKLIDLGQAEAGRANLREAAAMGGPAEHLAYARSMARYGELNEAYAATQRAIEHFISAASHLHSPLAAEAFAAQAGVLRRQGRDVDAIGRLDQALTLLDENDAYAQKVRCRILDDLGLAHQRIGELELARRAFQKALDARRSSEDHLNVCQSLVNLARLEVGVGDLETAASHADEVVSTLRGTPPSALHANAEVLAAQVRLRQGRPDEGVPYAERALSLNRQIASRRGEAISLLLLAQCCRAAGMGRKAGEHARACLEVNRAMGNKEGEQRAQWLLDQLDE</sequence>
<keyword evidence="1" id="KW-0802">TPR repeat</keyword>
<evidence type="ECO:0000313" key="3">
    <source>
        <dbReference type="Proteomes" id="UP000194761"/>
    </source>
</evidence>
<accession>A0A243RRE6</accession>
<reference evidence="2 3" key="1">
    <citation type="submission" date="2017-05" db="EMBL/GenBank/DDBJ databases">
        <title>Biotechnological potential of actinobacteria isolated from South African environments.</title>
        <authorList>
            <person name="Le Roes-Hill M."/>
            <person name="Prins A."/>
            <person name="Durrell K.A."/>
        </authorList>
    </citation>
    <scope>NUCLEOTIDE SEQUENCE [LARGE SCALE GENOMIC DNA]</scope>
    <source>
        <strain evidence="2">M26</strain>
    </source>
</reference>